<dbReference type="OrthoDB" id="9793302at2"/>
<comment type="caution">
    <text evidence="7">The sequence shown here is derived from an EMBL/GenBank/DDBJ whole genome shotgun (WGS) entry which is preliminary data.</text>
</comment>
<comment type="similarity">
    <text evidence="2 6">Belongs to the transposase mutator family.</text>
</comment>
<accession>A0A417Y6U0</accession>
<keyword evidence="3 6" id="KW-0815">Transposition</keyword>
<protein>
    <recommendedName>
        <fullName evidence="6">Mutator family transposase</fullName>
    </recommendedName>
</protein>
<evidence type="ECO:0000256" key="2">
    <source>
        <dbReference type="ARBA" id="ARBA00010961"/>
    </source>
</evidence>
<keyword evidence="8" id="KW-1185">Reference proteome</keyword>
<evidence type="ECO:0000256" key="5">
    <source>
        <dbReference type="ARBA" id="ARBA00023172"/>
    </source>
</evidence>
<comment type="function">
    <text evidence="1 6">Required for the transposition of the insertion element.</text>
</comment>
<keyword evidence="5 6" id="KW-0233">DNA recombination</keyword>
<dbReference type="InterPro" id="IPR001207">
    <property type="entry name" value="Transposase_mutator"/>
</dbReference>
<dbReference type="PANTHER" id="PTHR33217:SF7">
    <property type="entry name" value="TRANSPOSASE FOR INSERTION SEQUENCE ELEMENT IS1081"/>
    <property type="match status" value="1"/>
</dbReference>
<dbReference type="Proteomes" id="UP000283644">
    <property type="component" value="Unassembled WGS sequence"/>
</dbReference>
<dbReference type="GO" id="GO:0006313">
    <property type="term" value="P:DNA transposition"/>
    <property type="evidence" value="ECO:0007669"/>
    <property type="project" value="UniProtKB-UniRule"/>
</dbReference>
<sequence>MTAVPSIDPAQFLTEQLSQASPDLMRDLLTTFVNALLGAQADAVCGAGYGERTPERVNSRNGHRHRDLDTRVGTLDVAVPKLRTGSLYPEWLLERRKRAERALTSVVATCYLLGVSTRRMDKLVQTLGITGLSKSQVSVMAKELDEHVEEFRTRRLEDAGPFTFVAADALVLKVREGGRVVPVHVLVATGVNADGHREILGVQVTSSEDGAGWLAFFRDLTARGLTGVKLVTSDAHAGLVSAIGATLPGAAWQRCRTHYAANLMSATPKSSWGWVKALLHSIYDQPDAEAVHAQFDREIRRRTDVVGILPDRASIIRLVGAVLAEQHDEWAEGRRHLGLDVLARAQALDTATHPEEVTEPELQALTA</sequence>
<dbReference type="PROSITE" id="PS01007">
    <property type="entry name" value="TRANSPOSASE_MUTATOR"/>
    <property type="match status" value="1"/>
</dbReference>
<evidence type="ECO:0000256" key="1">
    <source>
        <dbReference type="ARBA" id="ARBA00002190"/>
    </source>
</evidence>
<dbReference type="PANTHER" id="PTHR33217">
    <property type="entry name" value="TRANSPOSASE FOR INSERTION SEQUENCE ELEMENT IS1081"/>
    <property type="match status" value="1"/>
</dbReference>
<dbReference type="NCBIfam" id="NF033543">
    <property type="entry name" value="transpos_IS256"/>
    <property type="match status" value="1"/>
</dbReference>
<evidence type="ECO:0000313" key="7">
    <source>
        <dbReference type="EMBL" id="RHW28403.1"/>
    </source>
</evidence>
<dbReference type="Pfam" id="PF00872">
    <property type="entry name" value="Transposase_mut"/>
    <property type="match status" value="1"/>
</dbReference>
<dbReference type="EMBL" id="QXGH01000010">
    <property type="protein sequence ID" value="RHW28403.1"/>
    <property type="molecule type" value="Genomic_DNA"/>
</dbReference>
<evidence type="ECO:0000313" key="8">
    <source>
        <dbReference type="Proteomes" id="UP000283644"/>
    </source>
</evidence>
<keyword evidence="4 6" id="KW-0238">DNA-binding</keyword>
<dbReference type="AlphaFoldDB" id="A0A417Y6U0"/>
<keyword evidence="6" id="KW-0814">Transposable element</keyword>
<dbReference type="RefSeq" id="WP_118923395.1">
    <property type="nucleotide sequence ID" value="NZ_QXGH01000010.1"/>
</dbReference>
<reference evidence="7 8" key="1">
    <citation type="submission" date="2018-09" db="EMBL/GenBank/DDBJ databases">
        <title>Genome sequencing of Nocardioides immobilis CCTCC AB 2017083 for comparison to Nocardioides silvaticus.</title>
        <authorList>
            <person name="Li C."/>
            <person name="Wang G."/>
        </authorList>
    </citation>
    <scope>NUCLEOTIDE SEQUENCE [LARGE SCALE GENOMIC DNA]</scope>
    <source>
        <strain evidence="7 8">CCTCC AB 2017083</strain>
    </source>
</reference>
<dbReference type="GO" id="GO:0004803">
    <property type="term" value="F:transposase activity"/>
    <property type="evidence" value="ECO:0007669"/>
    <property type="project" value="UniProtKB-UniRule"/>
</dbReference>
<evidence type="ECO:0000256" key="4">
    <source>
        <dbReference type="ARBA" id="ARBA00023125"/>
    </source>
</evidence>
<gene>
    <name evidence="7" type="ORF">D0Z08_05430</name>
</gene>
<evidence type="ECO:0000256" key="3">
    <source>
        <dbReference type="ARBA" id="ARBA00022578"/>
    </source>
</evidence>
<proteinExistence type="inferred from homology"/>
<organism evidence="7 8">
    <name type="scientific">Nocardioides immobilis</name>
    <dbReference type="NCBI Taxonomy" id="2049295"/>
    <lineage>
        <taxon>Bacteria</taxon>
        <taxon>Bacillati</taxon>
        <taxon>Actinomycetota</taxon>
        <taxon>Actinomycetes</taxon>
        <taxon>Propionibacteriales</taxon>
        <taxon>Nocardioidaceae</taxon>
        <taxon>Nocardioides</taxon>
    </lineage>
</organism>
<evidence type="ECO:0000256" key="6">
    <source>
        <dbReference type="RuleBase" id="RU365089"/>
    </source>
</evidence>
<name>A0A417Y6U0_9ACTN</name>
<dbReference type="GO" id="GO:0003677">
    <property type="term" value="F:DNA binding"/>
    <property type="evidence" value="ECO:0007669"/>
    <property type="project" value="UniProtKB-UniRule"/>
</dbReference>